<proteinExistence type="predicted"/>
<name>A0AAE1CTT3_9GAST</name>
<gene>
    <name evidence="1" type="ORF">RRG08_019740</name>
</gene>
<accession>A0AAE1CTT3</accession>
<organism evidence="1 2">
    <name type="scientific">Elysia crispata</name>
    <name type="common">lettuce slug</name>
    <dbReference type="NCBI Taxonomy" id="231223"/>
    <lineage>
        <taxon>Eukaryota</taxon>
        <taxon>Metazoa</taxon>
        <taxon>Spiralia</taxon>
        <taxon>Lophotrochozoa</taxon>
        <taxon>Mollusca</taxon>
        <taxon>Gastropoda</taxon>
        <taxon>Heterobranchia</taxon>
        <taxon>Euthyneura</taxon>
        <taxon>Panpulmonata</taxon>
        <taxon>Sacoglossa</taxon>
        <taxon>Placobranchoidea</taxon>
        <taxon>Plakobranchidae</taxon>
        <taxon>Elysia</taxon>
    </lineage>
</organism>
<evidence type="ECO:0000313" key="2">
    <source>
        <dbReference type="Proteomes" id="UP001283361"/>
    </source>
</evidence>
<dbReference type="AlphaFoldDB" id="A0AAE1CTT3"/>
<evidence type="ECO:0000313" key="1">
    <source>
        <dbReference type="EMBL" id="KAK3735325.1"/>
    </source>
</evidence>
<comment type="caution">
    <text evidence="1">The sequence shown here is derived from an EMBL/GenBank/DDBJ whole genome shotgun (WGS) entry which is preliminary data.</text>
</comment>
<reference evidence="1" key="1">
    <citation type="journal article" date="2023" name="G3 (Bethesda)">
        <title>A reference genome for the long-term kleptoplast-retaining sea slug Elysia crispata morphotype clarki.</title>
        <authorList>
            <person name="Eastman K.E."/>
            <person name="Pendleton A.L."/>
            <person name="Shaikh M.A."/>
            <person name="Suttiyut T."/>
            <person name="Ogas R."/>
            <person name="Tomko P."/>
            <person name="Gavelis G."/>
            <person name="Widhalm J.R."/>
            <person name="Wisecaver J.H."/>
        </authorList>
    </citation>
    <scope>NUCLEOTIDE SEQUENCE</scope>
    <source>
        <strain evidence="1">ECLA1</strain>
    </source>
</reference>
<keyword evidence="2" id="KW-1185">Reference proteome</keyword>
<dbReference type="EMBL" id="JAWDGP010006800">
    <property type="protein sequence ID" value="KAK3735325.1"/>
    <property type="molecule type" value="Genomic_DNA"/>
</dbReference>
<sequence>MMSALISFYLEHFLQQLARKSMSWLQARLGSKFKLITQIRTFLRSVTVKNLCNFPILLDLDLLSFLDGLSLDSSESCGTTHCNTREHRDCDGLRDHKVLSVMDVSVACAKTEEIRLGPVNSVFHTRVASFVKALFCSILIDGSRVTGMITELEEPSSSGLIPSSV</sequence>
<dbReference type="Proteomes" id="UP001283361">
    <property type="component" value="Unassembled WGS sequence"/>
</dbReference>
<protein>
    <submittedName>
        <fullName evidence="1">Uncharacterized protein</fullName>
    </submittedName>
</protein>